<proteinExistence type="predicted"/>
<dbReference type="RefSeq" id="XP_001806440.1">
    <property type="nucleotide sequence ID" value="XM_001806388.1"/>
</dbReference>
<keyword evidence="1" id="KW-1133">Transmembrane helix</keyword>
<dbReference type="KEGG" id="pno:SNOG_16317"/>
<sequence>MAHPQGVAPVPTGPHRMQHDMDLLLLHLLEFQGHHGQLGVRRLIHAWDWEGVLGGFELSAILQNPMTLDSVRMAQARVRAEAQVAARANLAQAIRRNKERRGRNYMAVREGSVIDRIDRIYDSVRNFVELVLRVQHTLRTIVNSERFKLVVAALLCICISLISCMLTVVVHGHFSGYTQKSDLLAISG</sequence>
<evidence type="ECO:0000313" key="2">
    <source>
        <dbReference type="EMBL" id="QRD07639.1"/>
    </source>
</evidence>
<name>A0A7U2ID15_PHANO</name>
<organism evidence="2 3">
    <name type="scientific">Phaeosphaeria nodorum (strain SN15 / ATCC MYA-4574 / FGSC 10173)</name>
    <name type="common">Glume blotch fungus</name>
    <name type="synonym">Parastagonospora nodorum</name>
    <dbReference type="NCBI Taxonomy" id="321614"/>
    <lineage>
        <taxon>Eukaryota</taxon>
        <taxon>Fungi</taxon>
        <taxon>Dikarya</taxon>
        <taxon>Ascomycota</taxon>
        <taxon>Pezizomycotina</taxon>
        <taxon>Dothideomycetes</taxon>
        <taxon>Pleosporomycetidae</taxon>
        <taxon>Pleosporales</taxon>
        <taxon>Pleosporineae</taxon>
        <taxon>Phaeosphaeriaceae</taxon>
        <taxon>Parastagonospora</taxon>
    </lineage>
</organism>
<dbReference type="VEuPathDB" id="FungiDB:JI435_163170"/>
<dbReference type="EMBL" id="CP069045">
    <property type="protein sequence ID" value="QRD07639.1"/>
    <property type="molecule type" value="Genomic_DNA"/>
</dbReference>
<evidence type="ECO:0000256" key="1">
    <source>
        <dbReference type="SAM" id="Phobius"/>
    </source>
</evidence>
<dbReference type="AlphaFoldDB" id="A0A7U2ID15"/>
<reference evidence="3" key="1">
    <citation type="journal article" date="2021" name="BMC Genomics">
        <title>Chromosome-level genome assembly and manually-curated proteome of model necrotroph Parastagonospora nodorum Sn15 reveals a genome-wide trove of candidate effector homologs, and redundancy of virulence-related functions within an accessory chromosome.</title>
        <authorList>
            <person name="Bertazzoni S."/>
            <person name="Jones D.A.B."/>
            <person name="Phan H.T."/>
            <person name="Tan K.-C."/>
            <person name="Hane J.K."/>
        </authorList>
    </citation>
    <scope>NUCLEOTIDE SEQUENCE [LARGE SCALE GENOMIC DNA]</scope>
    <source>
        <strain evidence="3">SN15 / ATCC MYA-4574 / FGSC 10173)</strain>
    </source>
</reference>
<keyword evidence="1" id="KW-0812">Transmembrane</keyword>
<keyword evidence="1" id="KW-0472">Membrane</keyword>
<feature type="transmembrane region" description="Helical" evidence="1">
    <location>
        <begin position="149"/>
        <end position="174"/>
    </location>
</feature>
<keyword evidence="3" id="KW-1185">Reference proteome</keyword>
<dbReference type="Proteomes" id="UP000663193">
    <property type="component" value="Chromosome 23"/>
</dbReference>
<accession>A0A7U2ID15</accession>
<protein>
    <submittedName>
        <fullName evidence="2">Uncharacterized protein</fullName>
    </submittedName>
</protein>
<gene>
    <name evidence="2" type="ORF">JI435_163170</name>
</gene>
<evidence type="ECO:0000313" key="3">
    <source>
        <dbReference type="Proteomes" id="UP000663193"/>
    </source>
</evidence>